<keyword evidence="1" id="KW-0472">Membrane</keyword>
<name>A0A6C0BJJ9_9ZZZZ</name>
<dbReference type="EMBL" id="MN739166">
    <property type="protein sequence ID" value="QHS91921.1"/>
    <property type="molecule type" value="Genomic_DNA"/>
</dbReference>
<reference evidence="2" key="1">
    <citation type="journal article" date="2020" name="Nature">
        <title>Giant virus diversity and host interactions through global metagenomics.</title>
        <authorList>
            <person name="Schulz F."/>
            <person name="Roux S."/>
            <person name="Paez-Espino D."/>
            <person name="Jungbluth S."/>
            <person name="Walsh D.A."/>
            <person name="Denef V.J."/>
            <person name="McMahon K.D."/>
            <person name="Konstantinidis K.T."/>
            <person name="Eloe-Fadrosh E.A."/>
            <person name="Kyrpides N.C."/>
            <person name="Woyke T."/>
        </authorList>
    </citation>
    <scope>NUCLEOTIDE SEQUENCE</scope>
    <source>
        <strain evidence="2">GVMAG-M-3300013285-6</strain>
    </source>
</reference>
<protein>
    <submittedName>
        <fullName evidence="2">Uncharacterized protein</fullName>
    </submittedName>
</protein>
<evidence type="ECO:0000256" key="1">
    <source>
        <dbReference type="SAM" id="Phobius"/>
    </source>
</evidence>
<keyword evidence="1" id="KW-1133">Transmembrane helix</keyword>
<keyword evidence="1" id="KW-0812">Transmembrane</keyword>
<dbReference type="AlphaFoldDB" id="A0A6C0BJJ9"/>
<evidence type="ECO:0000313" key="2">
    <source>
        <dbReference type="EMBL" id="QHS91921.1"/>
    </source>
</evidence>
<proteinExistence type="predicted"/>
<sequence>MGIELIVAALVVLLLCIGGVVGYFYYSDLSKLGEECDPQLENQCGEKANCQSDESGKKGICFPSSV</sequence>
<organism evidence="2">
    <name type="scientific">viral metagenome</name>
    <dbReference type="NCBI Taxonomy" id="1070528"/>
    <lineage>
        <taxon>unclassified sequences</taxon>
        <taxon>metagenomes</taxon>
        <taxon>organismal metagenomes</taxon>
    </lineage>
</organism>
<feature type="transmembrane region" description="Helical" evidence="1">
    <location>
        <begin position="6"/>
        <end position="26"/>
    </location>
</feature>
<accession>A0A6C0BJJ9</accession>